<gene>
    <name evidence="2" type="ORF">J2X07_000200</name>
</gene>
<reference evidence="2 3" key="1">
    <citation type="submission" date="2023-07" db="EMBL/GenBank/DDBJ databases">
        <title>Sorghum-associated microbial communities from plants grown in Nebraska, USA.</title>
        <authorList>
            <person name="Schachtman D."/>
        </authorList>
    </citation>
    <scope>NUCLEOTIDE SEQUENCE [LARGE SCALE GENOMIC DNA]</scope>
    <source>
        <strain evidence="2 3">BE211</strain>
    </source>
</reference>
<dbReference type="RefSeq" id="WP_310255677.1">
    <property type="nucleotide sequence ID" value="NZ_JAVDWA010000001.1"/>
</dbReference>
<accession>A0ABU1TVJ5</accession>
<evidence type="ECO:0000313" key="2">
    <source>
        <dbReference type="EMBL" id="MDR7071225.1"/>
    </source>
</evidence>
<feature type="transmembrane region" description="Helical" evidence="1">
    <location>
        <begin position="435"/>
        <end position="451"/>
    </location>
</feature>
<proteinExistence type="predicted"/>
<comment type="caution">
    <text evidence="2">The sequence shown here is derived from an EMBL/GenBank/DDBJ whole genome shotgun (WGS) entry which is preliminary data.</text>
</comment>
<evidence type="ECO:0000313" key="3">
    <source>
        <dbReference type="Proteomes" id="UP001258181"/>
    </source>
</evidence>
<keyword evidence="1" id="KW-0812">Transmembrane</keyword>
<keyword evidence="1" id="KW-0472">Membrane</keyword>
<name>A0ABU1TVJ5_9BACL</name>
<dbReference type="EMBL" id="JAVDWA010000001">
    <property type="protein sequence ID" value="MDR7071225.1"/>
    <property type="molecule type" value="Genomic_DNA"/>
</dbReference>
<organism evidence="2 3">
    <name type="scientific">Fictibacillus barbaricus</name>
    <dbReference type="NCBI Taxonomy" id="182136"/>
    <lineage>
        <taxon>Bacteria</taxon>
        <taxon>Bacillati</taxon>
        <taxon>Bacillota</taxon>
        <taxon>Bacilli</taxon>
        <taxon>Bacillales</taxon>
        <taxon>Fictibacillaceae</taxon>
        <taxon>Fictibacillus</taxon>
    </lineage>
</organism>
<keyword evidence="3" id="KW-1185">Reference proteome</keyword>
<keyword evidence="1" id="KW-1133">Transmembrane helix</keyword>
<dbReference type="Proteomes" id="UP001258181">
    <property type="component" value="Unassembled WGS sequence"/>
</dbReference>
<sequence length="459" mass="49789">MIGLQNSQTSWKKWMVSVPLGLSLAISSAAGVSAHGNEHHTAKPMVDTPAVELRSTLDQLLSEHAYLAVVAMRKGVDGKADFDAAAGALNKNTEDLSAAIGSVYGDEAGAQFKKMWGDHIGFFVEYFQATAKKDEAGKKAALDKLNNYRADFSKFLETATGERLEAGALAEGLQMHVNQLIGAFDAYVAGDYAKAYEYEHEATSHMYMVSKGLSSAISDQFKDKFENSKAVTPAADLRSNLNQLMTEHASLAVLAMQNGIDGSPDFEASAASLNENTEALSKAIGSIYGEEAGAQFKEMWSAHIGNFVDYVKATGAKDETKKEEAQKALDSYRAEFSKFIETATEGRVKADGLSQGLQEHVNQLTASFDAYAAKDYDTAYEKAREAYAHMLMPAKGLSGAFVDQFPDKFQENMPSDMPKTGMGGMSHENGMAEQWMLLGLLPAAALVMYMARRKMAENK</sequence>
<protein>
    <recommendedName>
        <fullName evidence="4">Copper amine oxidase</fullName>
    </recommendedName>
</protein>
<evidence type="ECO:0008006" key="4">
    <source>
        <dbReference type="Google" id="ProtNLM"/>
    </source>
</evidence>
<evidence type="ECO:0000256" key="1">
    <source>
        <dbReference type="SAM" id="Phobius"/>
    </source>
</evidence>